<gene>
    <name evidence="1" type="ORF">BV22DRAFT_1022662</name>
</gene>
<reference evidence="1" key="1">
    <citation type="journal article" date="2021" name="New Phytol.">
        <title>Evolutionary innovations through gain and loss of genes in the ectomycorrhizal Boletales.</title>
        <authorList>
            <person name="Wu G."/>
            <person name="Miyauchi S."/>
            <person name="Morin E."/>
            <person name="Kuo A."/>
            <person name="Drula E."/>
            <person name="Varga T."/>
            <person name="Kohler A."/>
            <person name="Feng B."/>
            <person name="Cao Y."/>
            <person name="Lipzen A."/>
            <person name="Daum C."/>
            <person name="Hundley H."/>
            <person name="Pangilinan J."/>
            <person name="Johnson J."/>
            <person name="Barry K."/>
            <person name="LaButti K."/>
            <person name="Ng V."/>
            <person name="Ahrendt S."/>
            <person name="Min B."/>
            <person name="Choi I.G."/>
            <person name="Park H."/>
            <person name="Plett J.M."/>
            <person name="Magnuson J."/>
            <person name="Spatafora J.W."/>
            <person name="Nagy L.G."/>
            <person name="Henrissat B."/>
            <person name="Grigoriev I.V."/>
            <person name="Yang Z.L."/>
            <person name="Xu J."/>
            <person name="Martin F.M."/>
        </authorList>
    </citation>
    <scope>NUCLEOTIDE SEQUENCE</scope>
    <source>
        <strain evidence="1">KUC20120723A-06</strain>
    </source>
</reference>
<keyword evidence="2" id="KW-1185">Reference proteome</keyword>
<feature type="non-terminal residue" evidence="1">
    <location>
        <position position="1"/>
    </location>
</feature>
<dbReference type="EMBL" id="MU266644">
    <property type="protein sequence ID" value="KAH7919615.1"/>
    <property type="molecule type" value="Genomic_DNA"/>
</dbReference>
<dbReference type="Proteomes" id="UP000790709">
    <property type="component" value="Unassembled WGS sequence"/>
</dbReference>
<evidence type="ECO:0000313" key="2">
    <source>
        <dbReference type="Proteomes" id="UP000790709"/>
    </source>
</evidence>
<evidence type="ECO:0000313" key="1">
    <source>
        <dbReference type="EMBL" id="KAH7919615.1"/>
    </source>
</evidence>
<protein>
    <submittedName>
        <fullName evidence="1">Uncharacterized protein</fullName>
    </submittedName>
</protein>
<accession>A0ACB8B1R5</accession>
<name>A0ACB8B1R5_9AGAM</name>
<proteinExistence type="predicted"/>
<sequence length="148" mass="16673">FSGEEFAWADSAYAVNSHTIPVHKKPASLQPENIAFDRAVANLRVRSEHCMGALKGRFQCFRGLRVNINSKRQHIAACRWITVGIILHNLVVEVEGVRRGAHFAPIHTRQEEEEDRGPPDEPLLAEDVGDGDAKRRKLVEELLAFQQL</sequence>
<comment type="caution">
    <text evidence="1">The sequence shown here is derived from an EMBL/GenBank/DDBJ whole genome shotgun (WGS) entry which is preliminary data.</text>
</comment>
<organism evidence="1 2">
    <name type="scientific">Leucogyrophana mollusca</name>
    <dbReference type="NCBI Taxonomy" id="85980"/>
    <lineage>
        <taxon>Eukaryota</taxon>
        <taxon>Fungi</taxon>
        <taxon>Dikarya</taxon>
        <taxon>Basidiomycota</taxon>
        <taxon>Agaricomycotina</taxon>
        <taxon>Agaricomycetes</taxon>
        <taxon>Agaricomycetidae</taxon>
        <taxon>Boletales</taxon>
        <taxon>Boletales incertae sedis</taxon>
        <taxon>Leucogyrophana</taxon>
    </lineage>
</organism>